<dbReference type="PANTHER" id="PTHR30267:SF2">
    <property type="entry name" value="PROTEIN PRKA"/>
    <property type="match status" value="1"/>
</dbReference>
<evidence type="ECO:0000259" key="2">
    <source>
        <dbReference type="SMART" id="SM00763"/>
    </source>
</evidence>
<reference evidence="3" key="2">
    <citation type="submission" date="2023-12" db="EMBL/GenBank/DDBJ databases">
        <authorList>
            <person name="Sun Q."/>
            <person name="Inoue M."/>
        </authorList>
    </citation>
    <scope>NUCLEOTIDE SEQUENCE</scope>
    <source>
        <strain evidence="3">JCM 14265</strain>
    </source>
</reference>
<evidence type="ECO:0000313" key="3">
    <source>
        <dbReference type="EMBL" id="GAA0549982.1"/>
    </source>
</evidence>
<keyword evidence="3" id="KW-0418">Kinase</keyword>
<gene>
    <name evidence="4" type="ORF">ABNG02_08095</name>
    <name evidence="3" type="ORF">GCM10008994_26210</name>
</gene>
<dbReference type="GO" id="GO:0004672">
    <property type="term" value="F:protein kinase activity"/>
    <property type="evidence" value="ECO:0007669"/>
    <property type="project" value="TreeGrafter"/>
</dbReference>
<feature type="domain" description="PrkA AAA" evidence="2">
    <location>
        <begin position="28"/>
        <end position="493"/>
    </location>
</feature>
<reference evidence="3" key="1">
    <citation type="journal article" date="2014" name="Int. J. Syst. Evol. Microbiol.">
        <title>Complete genome sequence of Corynebacterium casei LMG S-19264T (=DSM 44701T), isolated from a smear-ripened cheese.</title>
        <authorList>
            <consortium name="US DOE Joint Genome Institute (JGI-PGF)"/>
            <person name="Walter F."/>
            <person name="Albersmeier A."/>
            <person name="Kalinowski J."/>
            <person name="Ruckert C."/>
        </authorList>
    </citation>
    <scope>NUCLEOTIDE SEQUENCE</scope>
    <source>
        <strain evidence="3">JCM 14265</strain>
    </source>
</reference>
<dbReference type="Proteomes" id="UP001567571">
    <property type="component" value="Unassembled WGS sequence"/>
</dbReference>
<dbReference type="SMART" id="SM00763">
    <property type="entry name" value="AAA_PrkA"/>
    <property type="match status" value="1"/>
</dbReference>
<keyword evidence="3" id="KW-0808">Transferase</keyword>
<feature type="region of interest" description="Disordered" evidence="1">
    <location>
        <begin position="408"/>
        <end position="455"/>
    </location>
</feature>
<dbReference type="Pfam" id="PF06798">
    <property type="entry name" value="PrkA"/>
    <property type="match status" value="1"/>
</dbReference>
<dbReference type="RefSeq" id="WP_343779817.1">
    <property type="nucleotide sequence ID" value="NZ_BAAADQ010000013.1"/>
</dbReference>
<dbReference type="PANTHER" id="PTHR30267">
    <property type="entry name" value="PROTEIN KINASE PRKA"/>
    <property type="match status" value="1"/>
</dbReference>
<sequence>MSDRTRSDGDGFVAAADERLRGAYDPPMSLESYVDRVLEDPTAAASGAGYILAAIEAYGTREVRERGETLDRYRFFDDPANDGEHAVLGNTRALNAFVDDLRAAATGRGNDETIVWIDGPTATGKSEFKRCLVNGLRAFSKTDAGRRYTVEWNVTGAGTGGGASGASLSYGGGGDASAWYRSPVQTHPLSVFPESVRESVAEAVDDEAYPIAADVELDPFSREAYDHLESVYREQGHDDLFSAIAGRDHLRVTSYVVDVGRGIGVLHAEDDGTPKERLVGSWMGGMLRELDSRGRKNPQAFSYDGVLSQGNGVATVVEDASQHADLLRRLLNVPDERRVKLDKGIGMDLDTQLIVISNPDLDAELDRHAERGDADPLKALKRRLSKHEFRYLTNRRLEARLLRREIAGATPVTETGSRGSASGGEAASPGDGATPEDAANPDSPESDPGAAPLSIGVRESDGTVVDREIAPHAIEAAALYAVVTRLDADDLPGGLDLIETAELYESGEVRRGDDAVTVADVEVADGDGRNGIPVTYARDAVADLLATPADRSHPEFPVEHVVTPTDVLDAMADGLADAPVFSRAEAAEFEGRREPVAARVRERQREDVIEAMLAEATVSTERVAEYVEHVYAWDDDEPTTRGREGEAPDPLALKVFETETLGRFDESDYRGTDPGRAVERFRRERVIRGLTRYAWRNRGDAFSIDDVDLGEVPELKAVLDANDLADVKRRFPDLDPAAWPDPPADTETARVKRQTIGRLCERGYSPASAELASRAVMEDVRDEWPDVDGAAGGDPDADDGRNGGEGPWD</sequence>
<dbReference type="InterPro" id="IPR013153">
    <property type="entry name" value="Prk_AAA"/>
</dbReference>
<dbReference type="EMBL" id="JBEDNW010000003">
    <property type="protein sequence ID" value="MEZ3167281.1"/>
    <property type="molecule type" value="Genomic_DNA"/>
</dbReference>
<keyword evidence="6" id="KW-1185">Reference proteome</keyword>
<protein>
    <submittedName>
        <fullName evidence="4">Kinase anchor protein</fullName>
    </submittedName>
    <submittedName>
        <fullName evidence="3">PrkA family serine protein kinase</fullName>
    </submittedName>
</protein>
<dbReference type="AlphaFoldDB" id="A0AAV3SVF9"/>
<accession>A0AAV3SVF9</accession>
<reference evidence="4 6" key="3">
    <citation type="submission" date="2024-06" db="EMBL/GenBank/DDBJ databases">
        <title>Halorubrum miltondacostae sp. nov., a potential PHA producer isolated from an inland solar saltern in Rio Maior, Portugal.</title>
        <authorList>
            <person name="Albuquerque L."/>
            <person name="Viver T."/>
            <person name="Barroso C."/>
            <person name="Claudino R."/>
            <person name="Galvan M."/>
            <person name="Simoes G."/>
            <person name="Lobo Da Cunha A."/>
            <person name="Egas C."/>
        </authorList>
    </citation>
    <scope>NUCLEOTIDE SEQUENCE [LARGE SCALE GENOMIC DNA]</scope>
    <source>
        <strain evidence="4 6">DSM 18646</strain>
    </source>
</reference>
<evidence type="ECO:0000313" key="5">
    <source>
        <dbReference type="Proteomes" id="UP001501425"/>
    </source>
</evidence>
<organism evidence="3 5">
    <name type="scientific">Halorubrum ejinorense</name>
    <dbReference type="NCBI Taxonomy" id="425309"/>
    <lineage>
        <taxon>Archaea</taxon>
        <taxon>Methanobacteriati</taxon>
        <taxon>Methanobacteriota</taxon>
        <taxon>Stenosarchaea group</taxon>
        <taxon>Halobacteria</taxon>
        <taxon>Halobacteriales</taxon>
        <taxon>Haloferacaceae</taxon>
        <taxon>Halorubrum</taxon>
    </lineage>
</organism>
<comment type="caution">
    <text evidence="3">The sequence shown here is derived from an EMBL/GenBank/DDBJ whole genome shotgun (WGS) entry which is preliminary data.</text>
</comment>
<feature type="compositionally biased region" description="Low complexity" evidence="1">
    <location>
        <begin position="416"/>
        <end position="433"/>
    </location>
</feature>
<proteinExistence type="predicted"/>
<feature type="region of interest" description="Disordered" evidence="1">
    <location>
        <begin position="777"/>
        <end position="809"/>
    </location>
</feature>
<dbReference type="InterPro" id="IPR010650">
    <property type="entry name" value="PrkA_C"/>
</dbReference>
<evidence type="ECO:0000256" key="1">
    <source>
        <dbReference type="SAM" id="MobiDB-lite"/>
    </source>
</evidence>
<name>A0AAV3SVF9_9EURY</name>
<dbReference type="Proteomes" id="UP001501425">
    <property type="component" value="Unassembled WGS sequence"/>
</dbReference>
<evidence type="ECO:0000313" key="4">
    <source>
        <dbReference type="EMBL" id="MEZ3167281.1"/>
    </source>
</evidence>
<dbReference type="EMBL" id="BAAADQ010000013">
    <property type="protein sequence ID" value="GAA0549982.1"/>
    <property type="molecule type" value="Genomic_DNA"/>
</dbReference>
<evidence type="ECO:0000313" key="6">
    <source>
        <dbReference type="Proteomes" id="UP001567571"/>
    </source>
</evidence>